<feature type="domain" description="Tyrosine specific protein phosphatases" evidence="6">
    <location>
        <begin position="117"/>
        <end position="173"/>
    </location>
</feature>
<reference evidence="7 8" key="1">
    <citation type="journal article" date="2015" name="Genome Biol. Evol.">
        <title>Phylogenomic analyses indicate that early fungi evolved digesting cell walls of algal ancestors of land plants.</title>
        <authorList>
            <person name="Chang Y."/>
            <person name="Wang S."/>
            <person name="Sekimoto S."/>
            <person name="Aerts A.L."/>
            <person name="Choi C."/>
            <person name="Clum A."/>
            <person name="LaButti K.M."/>
            <person name="Lindquist E.A."/>
            <person name="Yee Ngan C."/>
            <person name="Ohm R.A."/>
            <person name="Salamov A.A."/>
            <person name="Grigoriev I.V."/>
            <person name="Spatafora J.W."/>
            <person name="Berbee M.L."/>
        </authorList>
    </citation>
    <scope>NUCLEOTIDE SEQUENCE [LARGE SCALE GENOMIC DNA]</scope>
    <source>
        <strain evidence="7 8">NRRL 28638</strain>
    </source>
</reference>
<dbReference type="Pfam" id="PF00782">
    <property type="entry name" value="DSPc"/>
    <property type="match status" value="1"/>
</dbReference>
<dbReference type="EMBL" id="KQ964490">
    <property type="protein sequence ID" value="KXN70869.1"/>
    <property type="molecule type" value="Genomic_DNA"/>
</dbReference>
<evidence type="ECO:0000259" key="6">
    <source>
        <dbReference type="PROSITE" id="PS50056"/>
    </source>
</evidence>
<dbReference type="GO" id="GO:0017017">
    <property type="term" value="F:MAP kinase tyrosine/serine/threonine phosphatase activity"/>
    <property type="evidence" value="ECO:0007669"/>
    <property type="project" value="TreeGrafter"/>
</dbReference>
<evidence type="ECO:0000313" key="7">
    <source>
        <dbReference type="EMBL" id="KXN70869.1"/>
    </source>
</evidence>
<dbReference type="PROSITE" id="PS50056">
    <property type="entry name" value="TYR_PHOSPHATASE_2"/>
    <property type="match status" value="1"/>
</dbReference>
<dbReference type="GO" id="GO:0008330">
    <property type="term" value="F:protein tyrosine/threonine phosphatase activity"/>
    <property type="evidence" value="ECO:0007669"/>
    <property type="project" value="TreeGrafter"/>
</dbReference>
<dbReference type="AlphaFoldDB" id="A0A137P7C7"/>
<comment type="similarity">
    <text evidence="1">Belongs to the protein-tyrosine phosphatase family. Non-receptor class dual specificity subfamily.</text>
</comment>
<dbReference type="InterPro" id="IPR016130">
    <property type="entry name" value="Tyr_Pase_AS"/>
</dbReference>
<dbReference type="PROSITE" id="PS00383">
    <property type="entry name" value="TYR_PHOSPHATASE_1"/>
    <property type="match status" value="1"/>
</dbReference>
<evidence type="ECO:0000256" key="1">
    <source>
        <dbReference type="ARBA" id="ARBA00008601"/>
    </source>
</evidence>
<dbReference type="PROSITE" id="PS50054">
    <property type="entry name" value="TYR_PHOSPHATASE_DUAL"/>
    <property type="match status" value="1"/>
</dbReference>
<gene>
    <name evidence="7" type="ORF">CONCODRAFT_78628</name>
</gene>
<dbReference type="EC" id="3.1.3.48" evidence="2"/>
<evidence type="ECO:0000256" key="3">
    <source>
        <dbReference type="ARBA" id="ARBA00022801"/>
    </source>
</evidence>
<dbReference type="InterPro" id="IPR000340">
    <property type="entry name" value="Dual-sp_phosphatase_cat-dom"/>
</dbReference>
<evidence type="ECO:0000256" key="2">
    <source>
        <dbReference type="ARBA" id="ARBA00013064"/>
    </source>
</evidence>
<organism evidence="7 8">
    <name type="scientific">Conidiobolus coronatus (strain ATCC 28846 / CBS 209.66 / NRRL 28638)</name>
    <name type="common">Delacroixia coronata</name>
    <dbReference type="NCBI Taxonomy" id="796925"/>
    <lineage>
        <taxon>Eukaryota</taxon>
        <taxon>Fungi</taxon>
        <taxon>Fungi incertae sedis</taxon>
        <taxon>Zoopagomycota</taxon>
        <taxon>Entomophthoromycotina</taxon>
        <taxon>Entomophthoromycetes</taxon>
        <taxon>Entomophthorales</taxon>
        <taxon>Ancylistaceae</taxon>
        <taxon>Conidiobolus</taxon>
    </lineage>
</organism>
<keyword evidence="4" id="KW-0904">Protein phosphatase</keyword>
<dbReference type="CDD" id="cd14498">
    <property type="entry name" value="DSP"/>
    <property type="match status" value="1"/>
</dbReference>
<sequence length="198" mass="21733">MLVSSATSSIHLLHRSPSTSNLFQKRKNKRGNLPSSLLSISTSTSALEGTQTTSPQTSLPHWFQPQRKIYSEKPVEILPGVYLGDVGNASNVKVLTELNIGFVLNVAKEIDQDNILEYFASAFSFIDLAKSKGQGVLIHCQCGVSRSASLVMGYAMKQLNITFSEAYQLVKSRSDVVSPNLNLLAQLQEFEKARRSAL</sequence>
<dbReference type="PANTHER" id="PTHR10159">
    <property type="entry name" value="DUAL SPECIFICITY PROTEIN PHOSPHATASE"/>
    <property type="match status" value="1"/>
</dbReference>
<dbReference type="InterPro" id="IPR029021">
    <property type="entry name" value="Prot-tyrosine_phosphatase-like"/>
</dbReference>
<protein>
    <recommendedName>
        <fullName evidence="2">protein-tyrosine-phosphatase</fullName>
        <ecNumber evidence="2">3.1.3.48</ecNumber>
    </recommendedName>
</protein>
<dbReference type="OMA" id="WHHHIME"/>
<name>A0A137P7C7_CONC2</name>
<dbReference type="PANTHER" id="PTHR10159:SF519">
    <property type="entry name" value="DUAL SPECIFICITY PROTEIN PHOSPHATASE MPK3"/>
    <property type="match status" value="1"/>
</dbReference>
<keyword evidence="8" id="KW-1185">Reference proteome</keyword>
<proteinExistence type="inferred from homology"/>
<evidence type="ECO:0000313" key="8">
    <source>
        <dbReference type="Proteomes" id="UP000070444"/>
    </source>
</evidence>
<dbReference type="STRING" id="796925.A0A137P7C7"/>
<dbReference type="OrthoDB" id="273181at2759"/>
<feature type="domain" description="Tyrosine-protein phosphatase" evidence="5">
    <location>
        <begin position="73"/>
        <end position="196"/>
    </location>
</feature>
<dbReference type="InterPro" id="IPR020422">
    <property type="entry name" value="TYR_PHOSPHATASE_DUAL_dom"/>
</dbReference>
<dbReference type="Gene3D" id="3.90.190.10">
    <property type="entry name" value="Protein tyrosine phosphatase superfamily"/>
    <property type="match status" value="2"/>
</dbReference>
<dbReference type="InterPro" id="IPR000387">
    <property type="entry name" value="Tyr_Pase_dom"/>
</dbReference>
<evidence type="ECO:0000256" key="4">
    <source>
        <dbReference type="ARBA" id="ARBA00022912"/>
    </source>
</evidence>
<dbReference type="GO" id="GO:0005737">
    <property type="term" value="C:cytoplasm"/>
    <property type="evidence" value="ECO:0007669"/>
    <property type="project" value="TreeGrafter"/>
</dbReference>
<dbReference type="GO" id="GO:0043409">
    <property type="term" value="P:negative regulation of MAPK cascade"/>
    <property type="evidence" value="ECO:0007669"/>
    <property type="project" value="TreeGrafter"/>
</dbReference>
<dbReference type="GO" id="GO:0033550">
    <property type="term" value="F:MAP kinase tyrosine phosphatase activity"/>
    <property type="evidence" value="ECO:0007669"/>
    <property type="project" value="TreeGrafter"/>
</dbReference>
<dbReference type="SUPFAM" id="SSF52799">
    <property type="entry name" value="(Phosphotyrosine protein) phosphatases II"/>
    <property type="match status" value="1"/>
</dbReference>
<keyword evidence="3" id="KW-0378">Hydrolase</keyword>
<dbReference type="Proteomes" id="UP000070444">
    <property type="component" value="Unassembled WGS sequence"/>
</dbReference>
<evidence type="ECO:0000259" key="5">
    <source>
        <dbReference type="PROSITE" id="PS50054"/>
    </source>
</evidence>
<dbReference type="SMART" id="SM00195">
    <property type="entry name" value="DSPc"/>
    <property type="match status" value="1"/>
</dbReference>
<accession>A0A137P7C7</accession>